<dbReference type="AlphaFoldDB" id="A0A7G5FBW1"/>
<reference evidence="3 4" key="1">
    <citation type="submission" date="2020-07" db="EMBL/GenBank/DDBJ databases">
        <title>non toxigenic Corynebacterium sp. nov from a clinical source.</title>
        <authorList>
            <person name="Bernier A.-M."/>
            <person name="Bernard K."/>
        </authorList>
    </citation>
    <scope>NUCLEOTIDE SEQUENCE [LARGE SCALE GENOMIC DNA]</scope>
    <source>
        <strain evidence="4">NML 93-0612</strain>
    </source>
</reference>
<keyword evidence="2" id="KW-0472">Membrane</keyword>
<sequence length="85" mass="9133">MLENLKQPWIIRRAIYGLVSFILAVLAVAGIMDETTINSVTQQADKIIPAIVMLLAYTKTTPAADKPAPVSEAPTGGLADHYRAP</sequence>
<organism evidence="3 4">
    <name type="scientific">Corynebacterium hindlerae</name>
    <dbReference type="NCBI Taxonomy" id="699041"/>
    <lineage>
        <taxon>Bacteria</taxon>
        <taxon>Bacillati</taxon>
        <taxon>Actinomycetota</taxon>
        <taxon>Actinomycetes</taxon>
        <taxon>Mycobacteriales</taxon>
        <taxon>Corynebacteriaceae</taxon>
        <taxon>Corynebacterium</taxon>
    </lineage>
</organism>
<evidence type="ECO:0000313" key="3">
    <source>
        <dbReference type="EMBL" id="QMV84102.1"/>
    </source>
</evidence>
<dbReference type="RefSeq" id="WP_182384912.1">
    <property type="nucleotide sequence ID" value="NZ_CP059833.1"/>
</dbReference>
<gene>
    <name evidence="3" type="ORF">HW450_06820</name>
</gene>
<keyword evidence="4" id="KW-1185">Reference proteome</keyword>
<keyword evidence="2" id="KW-1133">Transmembrane helix</keyword>
<evidence type="ECO:0000256" key="1">
    <source>
        <dbReference type="SAM" id="MobiDB-lite"/>
    </source>
</evidence>
<evidence type="ECO:0000313" key="4">
    <source>
        <dbReference type="Proteomes" id="UP000515570"/>
    </source>
</evidence>
<name>A0A7G5FBW1_9CORY</name>
<evidence type="ECO:0008006" key="5">
    <source>
        <dbReference type="Google" id="ProtNLM"/>
    </source>
</evidence>
<keyword evidence="2" id="KW-0812">Transmembrane</keyword>
<protein>
    <recommendedName>
        <fullName evidence="5">Holin</fullName>
    </recommendedName>
</protein>
<evidence type="ECO:0000256" key="2">
    <source>
        <dbReference type="SAM" id="Phobius"/>
    </source>
</evidence>
<dbReference type="Proteomes" id="UP000515570">
    <property type="component" value="Chromosome"/>
</dbReference>
<accession>A0A7G5FBW1</accession>
<feature type="region of interest" description="Disordered" evidence="1">
    <location>
        <begin position="63"/>
        <end position="85"/>
    </location>
</feature>
<dbReference type="EMBL" id="CP059833">
    <property type="protein sequence ID" value="QMV84102.1"/>
    <property type="molecule type" value="Genomic_DNA"/>
</dbReference>
<feature type="transmembrane region" description="Helical" evidence="2">
    <location>
        <begin position="14"/>
        <end position="32"/>
    </location>
</feature>
<proteinExistence type="predicted"/>